<protein>
    <submittedName>
        <fullName evidence="2">2-deoxy-D-gluconate 3-dehydrogenase</fullName>
    </submittedName>
    <submittedName>
        <fullName evidence="3">NAD(P)-dependent dehydrogenase, short-chain alcohol dehydrogenase family</fullName>
    </submittedName>
</protein>
<sequence length="245" mass="25001">MTASTSTKFALVTGGTRGIGAGAALALAQSGYEVLATGLTEEEVVAAPAHPAIRHARLDVTSDDQVAAIVATCPRIDALVNCAGMIQRGGKEFEIDAFRLTIEVNLNGTMRMCLAAKDKLAAKAADKAGGAVVNIASMLTFHGSAFAPGYAASKGGIGQLTKSLAAAWAPEGIRVNAVAPGWIETELTRPLVEDAERSAPILARTPMGRWGKPGDVGGAIAFLLSDAAEFVTGAILPVDGGYLAV</sequence>
<evidence type="ECO:0000313" key="2">
    <source>
        <dbReference type="EMBL" id="KQK29855.1"/>
    </source>
</evidence>
<dbReference type="Gene3D" id="3.40.50.720">
    <property type="entry name" value="NAD(P)-binding Rossmann-like Domain"/>
    <property type="match status" value="1"/>
</dbReference>
<evidence type="ECO:0000313" key="4">
    <source>
        <dbReference type="Proteomes" id="UP000051562"/>
    </source>
</evidence>
<name>A0A0Q3I4K6_9HYPH</name>
<reference evidence="2 4" key="1">
    <citation type="submission" date="2015-10" db="EMBL/GenBank/DDBJ databases">
        <title>Draft genome of Bosea thiooxidans.</title>
        <authorList>
            <person name="Wang X."/>
        </authorList>
    </citation>
    <scope>NUCLEOTIDE SEQUENCE [LARGE SCALE GENOMIC DNA]</scope>
    <source>
        <strain evidence="2 4">CGMCC 9174</strain>
    </source>
</reference>
<dbReference type="PRINTS" id="PR00081">
    <property type="entry name" value="GDHRDH"/>
</dbReference>
<dbReference type="EMBL" id="LMAR01000045">
    <property type="protein sequence ID" value="KQK29855.1"/>
    <property type="molecule type" value="Genomic_DNA"/>
</dbReference>
<dbReference type="PRINTS" id="PR00080">
    <property type="entry name" value="SDRFAMILY"/>
</dbReference>
<dbReference type="GO" id="GO:0016616">
    <property type="term" value="F:oxidoreductase activity, acting on the CH-OH group of donors, NAD or NADP as acceptor"/>
    <property type="evidence" value="ECO:0007669"/>
    <property type="project" value="TreeGrafter"/>
</dbReference>
<dbReference type="Pfam" id="PF13561">
    <property type="entry name" value="adh_short_C2"/>
    <property type="match status" value="1"/>
</dbReference>
<accession>A0A0Q3I4K6</accession>
<evidence type="ECO:0000313" key="3">
    <source>
        <dbReference type="EMBL" id="SKB32583.1"/>
    </source>
</evidence>
<dbReference type="InterPro" id="IPR020904">
    <property type="entry name" value="Sc_DH/Rdtase_CS"/>
</dbReference>
<reference evidence="3 5" key="2">
    <citation type="submission" date="2017-02" db="EMBL/GenBank/DDBJ databases">
        <authorList>
            <person name="Peterson S.W."/>
        </authorList>
    </citation>
    <scope>NUCLEOTIDE SEQUENCE [LARGE SCALE GENOMIC DNA]</scope>
    <source>
        <strain evidence="3 5">DSM 9653</strain>
    </source>
</reference>
<dbReference type="InterPro" id="IPR036291">
    <property type="entry name" value="NAD(P)-bd_dom_sf"/>
</dbReference>
<dbReference type="STRING" id="53254.SAMN05660750_00075"/>
<proteinExistence type="inferred from homology"/>
<dbReference type="EMBL" id="FUYX01000001">
    <property type="protein sequence ID" value="SKB32583.1"/>
    <property type="molecule type" value="Genomic_DNA"/>
</dbReference>
<dbReference type="PROSITE" id="PS00061">
    <property type="entry name" value="ADH_SHORT"/>
    <property type="match status" value="1"/>
</dbReference>
<dbReference type="PANTHER" id="PTHR42760">
    <property type="entry name" value="SHORT-CHAIN DEHYDROGENASES/REDUCTASES FAMILY MEMBER"/>
    <property type="match status" value="1"/>
</dbReference>
<dbReference type="InterPro" id="IPR002347">
    <property type="entry name" value="SDR_fam"/>
</dbReference>
<gene>
    <name evidence="2" type="ORF">ARD30_05645</name>
    <name evidence="3" type="ORF">SAMN05660750_00075</name>
</gene>
<evidence type="ECO:0000313" key="5">
    <source>
        <dbReference type="Proteomes" id="UP000190130"/>
    </source>
</evidence>
<dbReference type="Proteomes" id="UP000051562">
    <property type="component" value="Unassembled WGS sequence"/>
</dbReference>
<evidence type="ECO:0000256" key="1">
    <source>
        <dbReference type="ARBA" id="ARBA00006484"/>
    </source>
</evidence>
<dbReference type="AlphaFoldDB" id="A0A0Q3I4K6"/>
<organism evidence="2 4">
    <name type="scientific">Bosea thiooxidans</name>
    <dbReference type="NCBI Taxonomy" id="53254"/>
    <lineage>
        <taxon>Bacteria</taxon>
        <taxon>Pseudomonadati</taxon>
        <taxon>Pseudomonadota</taxon>
        <taxon>Alphaproteobacteria</taxon>
        <taxon>Hyphomicrobiales</taxon>
        <taxon>Boseaceae</taxon>
        <taxon>Bosea</taxon>
    </lineage>
</organism>
<dbReference type="OrthoDB" id="286404at2"/>
<comment type="similarity">
    <text evidence="1">Belongs to the short-chain dehydrogenases/reductases (SDR) family.</text>
</comment>
<dbReference type="RefSeq" id="WP_055729005.1">
    <property type="nucleotide sequence ID" value="NZ_FUYX01000001.1"/>
</dbReference>
<dbReference type="FunFam" id="3.40.50.720:FF:000084">
    <property type="entry name" value="Short-chain dehydrogenase reductase"/>
    <property type="match status" value="1"/>
</dbReference>
<keyword evidence="4" id="KW-1185">Reference proteome</keyword>
<dbReference type="Proteomes" id="UP000190130">
    <property type="component" value="Unassembled WGS sequence"/>
</dbReference>
<dbReference type="SUPFAM" id="SSF51735">
    <property type="entry name" value="NAD(P)-binding Rossmann-fold domains"/>
    <property type="match status" value="1"/>
</dbReference>